<evidence type="ECO:0000313" key="1">
    <source>
        <dbReference type="EMBL" id="UVF62559.1"/>
    </source>
</evidence>
<keyword evidence="2" id="KW-1185">Reference proteome</keyword>
<name>A0A976YFB8_9CAUD</name>
<dbReference type="EMBL" id="ON649702">
    <property type="protein sequence ID" value="UVF62559.1"/>
    <property type="molecule type" value="Genomic_DNA"/>
</dbReference>
<protein>
    <submittedName>
        <fullName evidence="1">Uncharacterized protein</fullName>
    </submittedName>
</protein>
<accession>A0A976YFB8</accession>
<organism evidence="1 2">
    <name type="scientific">Poseidoniales virus YSH_150918</name>
    <dbReference type="NCBI Taxonomy" id="3071324"/>
    <lineage>
        <taxon>Viruses</taxon>
        <taxon>Duplodnaviria</taxon>
        <taxon>Heunggongvirae</taxon>
        <taxon>Uroviricota</taxon>
        <taxon>Caudoviricetes</taxon>
        <taxon>Magrovirales</taxon>
        <taxon>Aoguangviridae</taxon>
        <taxon>Aobingvirus</taxon>
        <taxon>Aobingvirus yangshanense</taxon>
    </lineage>
</organism>
<dbReference type="KEGG" id="vg:80545111"/>
<proteinExistence type="predicted"/>
<dbReference type="RefSeq" id="YP_010806150.1">
    <property type="nucleotide sequence ID" value="NC_077214.1"/>
</dbReference>
<sequence length="176" mass="19906">MDEVNLLIDIINTNWNASRTALNSAGLLNSTPTLPTLVDVRTLERGRGVRYDLSATGDVIIVFEDSQNIEYPTIHYELRNETYTFTVHIRTIHDERAVGIGGAQDANYGRDRLQDLYLITRHALETSRRGYTATDGSKFHQLFLGSRSESNDRAKRLFGYKLSVEAKRFNLATPQA</sequence>
<reference evidence="1 2" key="1">
    <citation type="submission" date="2022-05" db="EMBL/GenBank/DDBJ databases">
        <title>Diverse viruses of marine archaea discovered using metagenomics.</title>
        <authorList>
            <person name="Zhou Y."/>
        </authorList>
    </citation>
    <scope>NUCLEOTIDE SEQUENCE [LARGE SCALE GENOMIC DNA]</scope>
    <source>
        <strain evidence="1">YSH_150918</strain>
    </source>
</reference>
<evidence type="ECO:0000313" key="2">
    <source>
        <dbReference type="Proteomes" id="UP001157002"/>
    </source>
</evidence>
<dbReference type="Proteomes" id="UP001157002">
    <property type="component" value="Segment"/>
</dbReference>
<dbReference type="GeneID" id="80545111"/>